<gene>
    <name evidence="15" type="ORF">WN55_03059</name>
</gene>
<dbReference type="SMART" id="SM00591">
    <property type="entry name" value="RWD"/>
    <property type="match status" value="1"/>
</dbReference>
<keyword evidence="16" id="KW-1185">Reference proteome</keyword>
<dbReference type="CDD" id="cd23820">
    <property type="entry name" value="RWD_RNF14"/>
    <property type="match status" value="1"/>
</dbReference>
<dbReference type="InterPro" id="IPR017907">
    <property type="entry name" value="Znf_RING_CS"/>
</dbReference>
<evidence type="ECO:0000256" key="6">
    <source>
        <dbReference type="ARBA" id="ARBA00022737"/>
    </source>
</evidence>
<keyword evidence="6" id="KW-0677">Repeat</keyword>
<feature type="domain" description="RWD" evidence="13">
    <location>
        <begin position="12"/>
        <end position="139"/>
    </location>
</feature>
<evidence type="ECO:0000259" key="13">
    <source>
        <dbReference type="PROSITE" id="PS50908"/>
    </source>
</evidence>
<dbReference type="InterPro" id="IPR016135">
    <property type="entry name" value="UBQ-conjugating_enzyme/RWD"/>
</dbReference>
<dbReference type="Pfam" id="PF26200">
    <property type="entry name" value="Rcat_RNF216"/>
    <property type="match status" value="1"/>
</dbReference>
<dbReference type="CDD" id="cd20341">
    <property type="entry name" value="BRcat_RBR_RNF14"/>
    <property type="match status" value="1"/>
</dbReference>
<dbReference type="GO" id="GO:0061630">
    <property type="term" value="F:ubiquitin protein ligase activity"/>
    <property type="evidence" value="ECO:0007669"/>
    <property type="project" value="UniProtKB-EC"/>
</dbReference>
<dbReference type="PANTHER" id="PTHR11685">
    <property type="entry name" value="RBR FAMILY RING FINGER AND IBR DOMAIN-CONTAINING"/>
    <property type="match status" value="1"/>
</dbReference>
<keyword evidence="4" id="KW-0808">Transferase</keyword>
<dbReference type="GO" id="GO:0008270">
    <property type="term" value="F:zinc ion binding"/>
    <property type="evidence" value="ECO:0007669"/>
    <property type="project" value="UniProtKB-KW"/>
</dbReference>
<dbReference type="InterPro" id="IPR006575">
    <property type="entry name" value="RWD_dom"/>
</dbReference>
<dbReference type="InterPro" id="IPR001841">
    <property type="entry name" value="Znf_RING"/>
</dbReference>
<protein>
    <recommendedName>
        <fullName evidence="3">RBR-type E3 ubiquitin transferase</fullName>
        <ecNumber evidence="3">2.3.2.31</ecNumber>
    </recommendedName>
</protein>
<evidence type="ECO:0000256" key="3">
    <source>
        <dbReference type="ARBA" id="ARBA00012251"/>
    </source>
</evidence>
<dbReference type="InterPro" id="IPR047548">
    <property type="entry name" value="Rcat_RBR_RNF14"/>
</dbReference>
<feature type="domain" description="RING-type" evidence="12">
    <location>
        <begin position="206"/>
        <end position="255"/>
    </location>
</feature>
<organism evidence="15 16">
    <name type="scientific">Dufourea novaeangliae</name>
    <name type="common">Sweat bee</name>
    <dbReference type="NCBI Taxonomy" id="178035"/>
    <lineage>
        <taxon>Eukaryota</taxon>
        <taxon>Metazoa</taxon>
        <taxon>Ecdysozoa</taxon>
        <taxon>Arthropoda</taxon>
        <taxon>Hexapoda</taxon>
        <taxon>Insecta</taxon>
        <taxon>Pterygota</taxon>
        <taxon>Neoptera</taxon>
        <taxon>Endopterygota</taxon>
        <taxon>Hymenoptera</taxon>
        <taxon>Apocrita</taxon>
        <taxon>Aculeata</taxon>
        <taxon>Apoidea</taxon>
        <taxon>Anthophila</taxon>
        <taxon>Halictidae</taxon>
        <taxon>Rophitinae</taxon>
        <taxon>Dufourea</taxon>
    </lineage>
</organism>
<reference evidence="15 16" key="1">
    <citation type="submission" date="2015-07" db="EMBL/GenBank/DDBJ databases">
        <title>The genome of Dufourea novaeangliae.</title>
        <authorList>
            <person name="Pan H."/>
            <person name="Kapheim K."/>
        </authorList>
    </citation>
    <scope>NUCLEOTIDE SEQUENCE [LARGE SCALE GENOMIC DNA]</scope>
    <source>
        <strain evidence="15">0120121106</strain>
        <tissue evidence="15">Whole body</tissue>
    </source>
</reference>
<keyword evidence="8" id="KW-0833">Ubl conjugation pathway</keyword>
<accession>A0A154PJV8</accession>
<evidence type="ECO:0000256" key="2">
    <source>
        <dbReference type="ARBA" id="ARBA00004906"/>
    </source>
</evidence>
<evidence type="ECO:0000256" key="5">
    <source>
        <dbReference type="ARBA" id="ARBA00022723"/>
    </source>
</evidence>
<comment type="similarity">
    <text evidence="10">Belongs to the RBR family. RNF14 subfamily.</text>
</comment>
<dbReference type="EMBL" id="KQ434923">
    <property type="protein sequence ID" value="KZC11500.1"/>
    <property type="molecule type" value="Genomic_DNA"/>
</dbReference>
<evidence type="ECO:0000259" key="14">
    <source>
        <dbReference type="PROSITE" id="PS51873"/>
    </source>
</evidence>
<feature type="domain" description="RING-type" evidence="14">
    <location>
        <begin position="202"/>
        <end position="442"/>
    </location>
</feature>
<keyword evidence="7 11" id="KW-0863">Zinc-finger</keyword>
<dbReference type="EC" id="2.3.2.31" evidence="3"/>
<dbReference type="GO" id="GO:0016567">
    <property type="term" value="P:protein ubiquitination"/>
    <property type="evidence" value="ECO:0007669"/>
    <property type="project" value="InterPro"/>
</dbReference>
<dbReference type="Gene3D" id="1.20.120.1750">
    <property type="match status" value="1"/>
</dbReference>
<evidence type="ECO:0000313" key="16">
    <source>
        <dbReference type="Proteomes" id="UP000076502"/>
    </source>
</evidence>
<keyword evidence="5" id="KW-0479">Metal-binding</keyword>
<dbReference type="CDD" id="cd20354">
    <property type="entry name" value="Rcat_RBR_RNF14"/>
    <property type="match status" value="1"/>
</dbReference>
<dbReference type="Gene3D" id="3.30.40.10">
    <property type="entry name" value="Zinc/RING finger domain, C3HC4 (zinc finger)"/>
    <property type="match status" value="1"/>
</dbReference>
<evidence type="ECO:0000256" key="4">
    <source>
        <dbReference type="ARBA" id="ARBA00022679"/>
    </source>
</evidence>
<dbReference type="PROSITE" id="PS51873">
    <property type="entry name" value="TRIAD"/>
    <property type="match status" value="1"/>
</dbReference>
<comment type="pathway">
    <text evidence="2">Protein modification; protein ubiquitination.</text>
</comment>
<dbReference type="SUPFAM" id="SSF54495">
    <property type="entry name" value="UBC-like"/>
    <property type="match status" value="1"/>
</dbReference>
<dbReference type="InterPro" id="IPR044066">
    <property type="entry name" value="TRIAD_supradom"/>
</dbReference>
<dbReference type="PROSITE" id="PS00518">
    <property type="entry name" value="ZF_RING_1"/>
    <property type="match status" value="1"/>
</dbReference>
<sequence length="444" mass="52447">MSRRVNNDRQENEVLALSNIYSSKEFSYIKRTTIQCYYNIFPEVRDGLLKLQNVNENNETNCSTSKCLIKYIPPIRMYIELPDEYPFTNPPKYSITVSWLSPWRISFICQKLDEMWLINKEQEILYQWFEFLRNDLLDFLQIQNILDISFLYFIYYNVSSYFNSSLMFQNDGRAIFSIIFSDPVQLLMNYHNQQCQIVFEQNYYTCIICFELHSGKTCIKLENCGHIYCGQCMQTFITLKLNENAINDMICPVLNCNCVITYNEIKSLCSGLFSKYEDSLLHITLRSMKNVIYCPRILCQCPVIKYTDDTFAICYKCDYTFCSYCYKGYHGATPCDMTSHSMKQLINKYESSNKFQRQFLAKKYGRKQIQIVVEKHLTEEYLKRNAKPCPNCNTMIEKMDGCNKLTCIHCKAYICWLCGVLITTRNAYDHFSSLESGCYKRLFD</sequence>
<evidence type="ECO:0000313" key="15">
    <source>
        <dbReference type="EMBL" id="KZC11500.1"/>
    </source>
</evidence>
<dbReference type="AlphaFoldDB" id="A0A154PJV8"/>
<evidence type="ECO:0000256" key="9">
    <source>
        <dbReference type="ARBA" id="ARBA00022833"/>
    </source>
</evidence>
<dbReference type="InterPro" id="IPR002867">
    <property type="entry name" value="IBR_dom"/>
</dbReference>
<dbReference type="PROSITE" id="PS50908">
    <property type="entry name" value="RWD"/>
    <property type="match status" value="1"/>
</dbReference>
<comment type="catalytic activity">
    <reaction evidence="1">
        <text>[E2 ubiquitin-conjugating enzyme]-S-ubiquitinyl-L-cysteine + [acceptor protein]-L-lysine = [E2 ubiquitin-conjugating enzyme]-L-cysteine + [acceptor protein]-N(6)-ubiquitinyl-L-lysine.</text>
        <dbReference type="EC" id="2.3.2.31"/>
    </reaction>
</comment>
<evidence type="ECO:0000256" key="7">
    <source>
        <dbReference type="ARBA" id="ARBA00022771"/>
    </source>
</evidence>
<dbReference type="SMART" id="SM00647">
    <property type="entry name" value="IBR"/>
    <property type="match status" value="2"/>
</dbReference>
<dbReference type="InterPro" id="IPR031127">
    <property type="entry name" value="E3_UB_ligase_RBR"/>
</dbReference>
<evidence type="ECO:0000256" key="1">
    <source>
        <dbReference type="ARBA" id="ARBA00001798"/>
    </source>
</evidence>
<name>A0A154PJV8_DUFNO</name>
<proteinExistence type="inferred from homology"/>
<evidence type="ECO:0000256" key="10">
    <source>
        <dbReference type="ARBA" id="ARBA00044508"/>
    </source>
</evidence>
<dbReference type="PROSITE" id="PS50089">
    <property type="entry name" value="ZF_RING_2"/>
    <property type="match status" value="1"/>
</dbReference>
<dbReference type="Proteomes" id="UP000076502">
    <property type="component" value="Unassembled WGS sequence"/>
</dbReference>
<dbReference type="SMART" id="SM00184">
    <property type="entry name" value="RING"/>
    <property type="match status" value="2"/>
</dbReference>
<dbReference type="SUPFAM" id="SSF57850">
    <property type="entry name" value="RING/U-box"/>
    <property type="match status" value="3"/>
</dbReference>
<dbReference type="STRING" id="178035.A0A154PJV8"/>
<dbReference type="OrthoDB" id="69641at2759"/>
<dbReference type="InterPro" id="IPR013083">
    <property type="entry name" value="Znf_RING/FYVE/PHD"/>
</dbReference>
<evidence type="ECO:0000256" key="11">
    <source>
        <dbReference type="PROSITE-ProRule" id="PRU00175"/>
    </source>
</evidence>
<evidence type="ECO:0000259" key="12">
    <source>
        <dbReference type="PROSITE" id="PS50089"/>
    </source>
</evidence>
<keyword evidence="9" id="KW-0862">Zinc</keyword>
<dbReference type="Gene3D" id="3.10.110.10">
    <property type="entry name" value="Ubiquitin Conjugating Enzyme"/>
    <property type="match status" value="1"/>
</dbReference>
<dbReference type="Pfam" id="PF01485">
    <property type="entry name" value="IBR"/>
    <property type="match status" value="1"/>
</dbReference>
<dbReference type="Pfam" id="PF05773">
    <property type="entry name" value="RWD"/>
    <property type="match status" value="1"/>
</dbReference>
<evidence type="ECO:0000256" key="8">
    <source>
        <dbReference type="ARBA" id="ARBA00022786"/>
    </source>
</evidence>